<dbReference type="PANTHER" id="PTHR30157">
    <property type="entry name" value="FERRIC REDUCTASE, NADPH-DEPENDENT"/>
    <property type="match status" value="1"/>
</dbReference>
<dbReference type="RefSeq" id="WP_378303050.1">
    <property type="nucleotide sequence ID" value="NZ_JBHTJA010000065.1"/>
</dbReference>
<dbReference type="Pfam" id="PF04954">
    <property type="entry name" value="SIP"/>
    <property type="match status" value="1"/>
</dbReference>
<feature type="compositionally biased region" description="Basic and acidic residues" evidence="1">
    <location>
        <begin position="1"/>
        <end position="18"/>
    </location>
</feature>
<evidence type="ECO:0000259" key="2">
    <source>
        <dbReference type="PROSITE" id="PS51384"/>
    </source>
</evidence>
<dbReference type="InterPro" id="IPR017927">
    <property type="entry name" value="FAD-bd_FR_type"/>
</dbReference>
<dbReference type="CDD" id="cd06193">
    <property type="entry name" value="siderophore_interacting"/>
    <property type="match status" value="1"/>
</dbReference>
<comment type="caution">
    <text evidence="3">The sequence shown here is derived from an EMBL/GenBank/DDBJ whole genome shotgun (WGS) entry which is preliminary data.</text>
</comment>
<organism evidence="3 4">
    <name type="scientific">Actinomadura sediminis</name>
    <dbReference type="NCBI Taxonomy" id="1038904"/>
    <lineage>
        <taxon>Bacteria</taxon>
        <taxon>Bacillati</taxon>
        <taxon>Actinomycetota</taxon>
        <taxon>Actinomycetes</taxon>
        <taxon>Streptosporangiales</taxon>
        <taxon>Thermomonosporaceae</taxon>
        <taxon>Actinomadura</taxon>
    </lineage>
</organism>
<proteinExistence type="predicted"/>
<feature type="region of interest" description="Disordered" evidence="1">
    <location>
        <begin position="1"/>
        <end position="23"/>
    </location>
</feature>
<feature type="domain" description="FAD-binding FR-type" evidence="2">
    <location>
        <begin position="21"/>
        <end position="146"/>
    </location>
</feature>
<dbReference type="Gene3D" id="2.40.30.10">
    <property type="entry name" value="Translation factors"/>
    <property type="match status" value="1"/>
</dbReference>
<gene>
    <name evidence="3" type="ORF">ACFQ11_25840</name>
</gene>
<accession>A0ABW3EVJ7</accession>
<sequence length="290" mass="32423">MATEPGRGKPELNRGPERRKTRLHRGTVLRSERLTPHMIRVVLGGGGLANFSAGEFTDHYVKLQFPRPGVEYPEPFDMERIRAEMPREQWPVTRTYTVREWDAEAGELTIDFVYHGDQGVAGPWAVNAKPGDELAFLGPGGAYAPSADAGWHLLAGDESALPAIAASLERLPAGVPARVLVEVAGPEERQDLPGDVEVTWLYRGGRQVGDLLADAVQKIDWPDGEVHAFVHGEAGFVKTLRRYLRVDRQVPMERLSISGYWRLGRDEDGWQSSKREWNRRVEEEEARALA</sequence>
<dbReference type="InterPro" id="IPR007037">
    <property type="entry name" value="SIP_rossman_dom"/>
</dbReference>
<dbReference type="Pfam" id="PF08021">
    <property type="entry name" value="FAD_binding_9"/>
    <property type="match status" value="1"/>
</dbReference>
<dbReference type="PANTHER" id="PTHR30157:SF0">
    <property type="entry name" value="NADPH-DEPENDENT FERRIC-CHELATE REDUCTASE"/>
    <property type="match status" value="1"/>
</dbReference>
<dbReference type="PROSITE" id="PS51384">
    <property type="entry name" value="FAD_FR"/>
    <property type="match status" value="1"/>
</dbReference>
<dbReference type="InterPro" id="IPR039374">
    <property type="entry name" value="SIP_fam"/>
</dbReference>
<dbReference type="EMBL" id="JBHTJA010000065">
    <property type="protein sequence ID" value="MFD0903835.1"/>
    <property type="molecule type" value="Genomic_DNA"/>
</dbReference>
<evidence type="ECO:0000313" key="3">
    <source>
        <dbReference type="EMBL" id="MFD0903835.1"/>
    </source>
</evidence>
<dbReference type="InterPro" id="IPR013113">
    <property type="entry name" value="SIP_FAD-bd"/>
</dbReference>
<dbReference type="Proteomes" id="UP001596972">
    <property type="component" value="Unassembled WGS sequence"/>
</dbReference>
<dbReference type="Gene3D" id="3.40.50.80">
    <property type="entry name" value="Nucleotide-binding domain of ferredoxin-NADP reductase (FNR) module"/>
    <property type="match status" value="1"/>
</dbReference>
<dbReference type="InterPro" id="IPR017938">
    <property type="entry name" value="Riboflavin_synthase-like_b-brl"/>
</dbReference>
<evidence type="ECO:0000256" key="1">
    <source>
        <dbReference type="SAM" id="MobiDB-lite"/>
    </source>
</evidence>
<reference evidence="4" key="1">
    <citation type="journal article" date="2019" name="Int. J. Syst. Evol. Microbiol.">
        <title>The Global Catalogue of Microorganisms (GCM) 10K type strain sequencing project: providing services to taxonomists for standard genome sequencing and annotation.</title>
        <authorList>
            <consortium name="The Broad Institute Genomics Platform"/>
            <consortium name="The Broad Institute Genome Sequencing Center for Infectious Disease"/>
            <person name="Wu L."/>
            <person name="Ma J."/>
        </authorList>
    </citation>
    <scope>NUCLEOTIDE SEQUENCE [LARGE SCALE GENOMIC DNA]</scope>
    <source>
        <strain evidence="4">JCM 31202</strain>
    </source>
</reference>
<protein>
    <submittedName>
        <fullName evidence="3">Siderophore-interacting protein</fullName>
    </submittedName>
</protein>
<keyword evidence="4" id="KW-1185">Reference proteome</keyword>
<name>A0ABW3EVJ7_9ACTN</name>
<evidence type="ECO:0000313" key="4">
    <source>
        <dbReference type="Proteomes" id="UP001596972"/>
    </source>
</evidence>
<dbReference type="SUPFAM" id="SSF63380">
    <property type="entry name" value="Riboflavin synthase domain-like"/>
    <property type="match status" value="1"/>
</dbReference>
<dbReference type="InterPro" id="IPR039261">
    <property type="entry name" value="FNR_nucleotide-bd"/>
</dbReference>